<comment type="catalytic activity">
    <reaction evidence="7">
        <text>a peptidoglycan chain = a peptidoglycan chain with N-acetyl-1,6-anhydromuramyl-[peptide] at the reducing end + a peptidoglycan chain with N-acetylglucosamine at the non-reducing end.</text>
        <dbReference type="EC" id="4.2.2.29"/>
    </reaction>
</comment>
<keyword evidence="6 7" id="KW-0961">Cell wall biogenesis/degradation</keyword>
<dbReference type="GO" id="GO:0005886">
    <property type="term" value="C:plasma membrane"/>
    <property type="evidence" value="ECO:0007669"/>
    <property type="project" value="UniProtKB-SubCell"/>
</dbReference>
<evidence type="ECO:0000256" key="2">
    <source>
        <dbReference type="ARBA" id="ARBA00022692"/>
    </source>
</evidence>
<comment type="subcellular location">
    <subcellularLocation>
        <location evidence="7">Cell membrane</location>
        <topology evidence="7">Single-pass membrane protein</topology>
    </subcellularLocation>
</comment>
<dbReference type="EC" id="4.2.2.29" evidence="7"/>
<reference evidence="8" key="1">
    <citation type="submission" date="2021-01" db="EMBL/GenBank/DDBJ databases">
        <title>Whole genome shotgun sequence of Spirilliplanes yamanashiensis NBRC 15828.</title>
        <authorList>
            <person name="Komaki H."/>
            <person name="Tamura T."/>
        </authorList>
    </citation>
    <scope>NUCLEOTIDE SEQUENCE</scope>
    <source>
        <strain evidence="8">NBRC 15828</strain>
    </source>
</reference>
<dbReference type="GO" id="GO:0008932">
    <property type="term" value="F:lytic endotransglycosylase activity"/>
    <property type="evidence" value="ECO:0007669"/>
    <property type="project" value="UniProtKB-UniRule"/>
</dbReference>
<accession>A0A8J4DL72</accession>
<dbReference type="EMBL" id="BOOY01000031">
    <property type="protein sequence ID" value="GIJ05083.1"/>
    <property type="molecule type" value="Genomic_DNA"/>
</dbReference>
<comment type="similarity">
    <text evidence="7">Belongs to the transglycosylase MltG family.</text>
</comment>
<dbReference type="PANTHER" id="PTHR30518">
    <property type="entry name" value="ENDOLYTIC MUREIN TRANSGLYCOSYLASE"/>
    <property type="match status" value="1"/>
</dbReference>
<dbReference type="GO" id="GO:0071555">
    <property type="term" value="P:cell wall organization"/>
    <property type="evidence" value="ECO:0007669"/>
    <property type="project" value="UniProtKB-KW"/>
</dbReference>
<dbReference type="Pfam" id="PF02618">
    <property type="entry name" value="YceG"/>
    <property type="match status" value="1"/>
</dbReference>
<name>A0A8J4DL72_9ACTN</name>
<comment type="function">
    <text evidence="7">Functions as a peptidoglycan terminase that cleaves nascent peptidoglycan strands endolytically to terminate their elongation.</text>
</comment>
<keyword evidence="1 7" id="KW-1003">Cell membrane</keyword>
<dbReference type="AlphaFoldDB" id="A0A8J4DL72"/>
<organism evidence="8 9">
    <name type="scientific">Spirilliplanes yamanashiensis</name>
    <dbReference type="NCBI Taxonomy" id="42233"/>
    <lineage>
        <taxon>Bacteria</taxon>
        <taxon>Bacillati</taxon>
        <taxon>Actinomycetota</taxon>
        <taxon>Actinomycetes</taxon>
        <taxon>Micromonosporales</taxon>
        <taxon>Micromonosporaceae</taxon>
        <taxon>Spirilliplanes</taxon>
    </lineage>
</organism>
<dbReference type="GO" id="GO:0009252">
    <property type="term" value="P:peptidoglycan biosynthetic process"/>
    <property type="evidence" value="ECO:0007669"/>
    <property type="project" value="UniProtKB-UniRule"/>
</dbReference>
<evidence type="ECO:0000313" key="9">
    <source>
        <dbReference type="Proteomes" id="UP000652013"/>
    </source>
</evidence>
<evidence type="ECO:0000256" key="1">
    <source>
        <dbReference type="ARBA" id="ARBA00022475"/>
    </source>
</evidence>
<evidence type="ECO:0000256" key="6">
    <source>
        <dbReference type="ARBA" id="ARBA00023316"/>
    </source>
</evidence>
<comment type="caution">
    <text evidence="8">The sequence shown here is derived from an EMBL/GenBank/DDBJ whole genome shotgun (WGS) entry which is preliminary data.</text>
</comment>
<keyword evidence="3 7" id="KW-1133">Transmembrane helix</keyword>
<gene>
    <name evidence="7" type="primary">mltG</name>
    <name evidence="8" type="ORF">Sya03_44350</name>
</gene>
<dbReference type="InterPro" id="IPR003770">
    <property type="entry name" value="MLTG-like"/>
</dbReference>
<evidence type="ECO:0000256" key="5">
    <source>
        <dbReference type="ARBA" id="ARBA00023239"/>
    </source>
</evidence>
<dbReference type="Proteomes" id="UP000652013">
    <property type="component" value="Unassembled WGS sequence"/>
</dbReference>
<evidence type="ECO:0000256" key="3">
    <source>
        <dbReference type="ARBA" id="ARBA00022989"/>
    </source>
</evidence>
<dbReference type="PANTHER" id="PTHR30518:SF2">
    <property type="entry name" value="ENDOLYTIC MUREIN TRANSGLYCOSYLASE"/>
    <property type="match status" value="1"/>
</dbReference>
<protein>
    <recommendedName>
        <fullName evidence="7">Endolytic murein transglycosylase</fullName>
        <ecNumber evidence="7">4.2.2.29</ecNumber>
    </recommendedName>
    <alternativeName>
        <fullName evidence="7">Peptidoglycan lytic transglycosylase</fullName>
    </alternativeName>
    <alternativeName>
        <fullName evidence="7">Peptidoglycan polymerization terminase</fullName>
    </alternativeName>
</protein>
<dbReference type="Gene3D" id="3.30.1490.480">
    <property type="entry name" value="Endolytic murein transglycosylase"/>
    <property type="match status" value="1"/>
</dbReference>
<dbReference type="RefSeq" id="WP_203940305.1">
    <property type="nucleotide sequence ID" value="NZ_BAAAGJ010000011.1"/>
</dbReference>
<feature type="site" description="Important for catalytic activity" evidence="7">
    <location>
        <position position="264"/>
    </location>
</feature>
<sequence length="393" mass="42966">MIDELDLAFEDQGEKGPSRHRRKKGGGGGGKSAIAFVLVFLLLGALAGGVWYGYDKVKGFFTAADYDGPGSTEVTVQVKKGDTITDIGNTLVEADVVKSAAAFVEAAAEHPQGQNIQEGSYKLRTQMRAKDVVVAMLDRASRITSGVTIQEGLTSFEIYQKVSEKTGRPVEEYRAAAKDPEALGIPDWWFTRDDGQKVTKSIEGFLFPDTYEFDPNATAVDHLRLMVGRFLTVTGEMQFADQSQKVRKITPYEVLTVASLAQAEAGNAEDLGKVARVAYNRIYSGNFPCNCLEFDVGINYYYQLNGKPKKASKDMTRAELYDPKNPYRLHGKEGLPPTPINNPGKQALEGALKPPAGPWLFFVAIDKEGHSAFAATDAEHEKNKALARKNGIL</sequence>
<dbReference type="HAMAP" id="MF_02065">
    <property type="entry name" value="MltG"/>
    <property type="match status" value="1"/>
</dbReference>
<evidence type="ECO:0000256" key="7">
    <source>
        <dbReference type="HAMAP-Rule" id="MF_02065"/>
    </source>
</evidence>
<keyword evidence="2 7" id="KW-0812">Transmembrane</keyword>
<feature type="transmembrane region" description="Helical" evidence="7">
    <location>
        <begin position="32"/>
        <end position="54"/>
    </location>
</feature>
<keyword evidence="4 7" id="KW-0472">Membrane</keyword>
<proteinExistence type="inferred from homology"/>
<keyword evidence="9" id="KW-1185">Reference proteome</keyword>
<evidence type="ECO:0000313" key="8">
    <source>
        <dbReference type="EMBL" id="GIJ05083.1"/>
    </source>
</evidence>
<evidence type="ECO:0000256" key="4">
    <source>
        <dbReference type="ARBA" id="ARBA00023136"/>
    </source>
</evidence>
<dbReference type="NCBIfam" id="TIGR00247">
    <property type="entry name" value="endolytic transglycosylase MltG"/>
    <property type="match status" value="1"/>
</dbReference>
<keyword evidence="5 7" id="KW-0456">Lyase</keyword>